<dbReference type="InterPro" id="IPR010090">
    <property type="entry name" value="Phage_tape_meas"/>
</dbReference>
<organism evidence="5 6">
    <name type="scientific">Cytobacillus mangrovibacter</name>
    <dbReference type="NCBI Taxonomy" id="3299024"/>
    <lineage>
        <taxon>Bacteria</taxon>
        <taxon>Bacillati</taxon>
        <taxon>Bacillota</taxon>
        <taxon>Bacilli</taxon>
        <taxon>Bacillales</taxon>
        <taxon>Bacillaceae</taxon>
        <taxon>Cytobacillus</taxon>
    </lineage>
</organism>
<dbReference type="PANTHER" id="PTHR37813">
    <property type="entry name" value="FELS-2 PROPHAGE PROTEIN"/>
    <property type="match status" value="1"/>
</dbReference>
<keyword evidence="3" id="KW-0812">Transmembrane</keyword>
<evidence type="ECO:0000313" key="6">
    <source>
        <dbReference type="Proteomes" id="UP001601058"/>
    </source>
</evidence>
<evidence type="ECO:0000256" key="3">
    <source>
        <dbReference type="SAM" id="Phobius"/>
    </source>
</evidence>
<evidence type="ECO:0000256" key="1">
    <source>
        <dbReference type="ARBA" id="ARBA00022612"/>
    </source>
</evidence>
<keyword evidence="3" id="KW-1133">Transmembrane helix</keyword>
<keyword evidence="3" id="KW-0472">Membrane</keyword>
<accession>A0ABW6K1E4</accession>
<dbReference type="Proteomes" id="UP001601058">
    <property type="component" value="Unassembled WGS sequence"/>
</dbReference>
<feature type="transmembrane region" description="Helical" evidence="3">
    <location>
        <begin position="496"/>
        <end position="516"/>
    </location>
</feature>
<dbReference type="NCBIfam" id="TIGR01760">
    <property type="entry name" value="tape_meas_TP901"/>
    <property type="match status" value="1"/>
</dbReference>
<protein>
    <submittedName>
        <fullName evidence="5">Phage tail tape measure protein</fullName>
    </submittedName>
</protein>
<proteinExistence type="predicted"/>
<dbReference type="Pfam" id="PF10145">
    <property type="entry name" value="PhageMin_Tail"/>
    <property type="match status" value="1"/>
</dbReference>
<name>A0ABW6K1E4_9BACI</name>
<keyword evidence="1" id="KW-1188">Viral release from host cell</keyword>
<dbReference type="PANTHER" id="PTHR37813:SF1">
    <property type="entry name" value="FELS-2 PROPHAGE PROTEIN"/>
    <property type="match status" value="1"/>
</dbReference>
<feature type="domain" description="Phage tail tape measure protein" evidence="4">
    <location>
        <begin position="170"/>
        <end position="368"/>
    </location>
</feature>
<gene>
    <name evidence="5" type="ORF">ACFYKT_16705</name>
</gene>
<evidence type="ECO:0000256" key="2">
    <source>
        <dbReference type="SAM" id="Coils"/>
    </source>
</evidence>
<sequence>MATDLGELRARLTLEAQQFKQSMQQTRTELLNITNSTNATNTSMNNLQSATVAMRDAAESGIVPATELASDLEEQLGNVNDISGETVNSVTDLGIAVEELGPVAEESVSNTTASIEEMLSTIQTASAAIGGIIAAGLGLSVKTAADFEQQMSRVKAISGATEEEFTKLKDSALDLGASTSKSASEVALAFEDMAAMGFNANDIMAAMPGVIAAAEASGSDLASTADIMAAALNSFQMEASEASRVADILAMTANISAASVEDMGYAFKYAAPVANALGMGIEEVSAAIGIMTNAGLEGSQAGTSLRAALLALQNPADTQRKMMANLGIAMKDQEGNAYSLSETIQALIKGTEHMTSTERVATLAKLVGTEAVSGMIAVMEGGVDQLDEFTKALKNSGGASKEAADIMMNNLNGAYEEFTGALETLGIKVGNEFLPMLTDIAREGANVVEAISEMDMSAVKANITFAGTTAALAFLISSVGKLAMSIKSLMFSMGPAGWLIAGVSLLGGAIASSLVYHKDLEKITLDNVLAMREQHKALEDNIIEYDRLKAHSKLTADEMARFVDINSMLQKTSDPTIIARLREEQEKLREKSSLSNDQMTRLIDLNGQIIEVVPESNTVLTDQGNILLENTDKAKKFNNEQIEMIRLELEAEKAKAEANMADYLKEEERLIKSINKEKEKMSQLDKDEYDQRTKISDLQRELAAAKANEDTLEQGRINQTIEREEHKLEAIKKQRAEAAELIVEKSTELKEIQKQIGALDEVKRQMIDIELKQVNINAKRGEELQTIEVEISKLKTKKSELEKTTPLNERNTEEYRKSASAIQTQITNLENVKLKIDELIGVSATLNSSLGKAIFKDIVIQEKSYKQVVNTTGGSGRIPKELHHTGGIVGRGQMPNLHVGGLVSQFMNAPKHNEIDVRLLRNEMVLTEAQQANLMRMIDAGMSGGNNNQGITDPEVINLLRQIESAISQGMNPVMVLDGREVARGTYPYINEMKEADTRRKLRARGE</sequence>
<feature type="coiled-coil region" evidence="2">
    <location>
        <begin position="637"/>
        <end position="755"/>
    </location>
</feature>
<dbReference type="EMBL" id="JBIACJ010000009">
    <property type="protein sequence ID" value="MFE8697984.1"/>
    <property type="molecule type" value="Genomic_DNA"/>
</dbReference>
<evidence type="ECO:0000259" key="4">
    <source>
        <dbReference type="Pfam" id="PF10145"/>
    </source>
</evidence>
<evidence type="ECO:0000313" key="5">
    <source>
        <dbReference type="EMBL" id="MFE8697984.1"/>
    </source>
</evidence>
<keyword evidence="6" id="KW-1185">Reference proteome</keyword>
<keyword evidence="2" id="KW-0175">Coiled coil</keyword>
<reference evidence="5 6" key="1">
    <citation type="submission" date="2024-08" db="EMBL/GenBank/DDBJ databases">
        <title>Two novel Cytobacillus novel species.</title>
        <authorList>
            <person name="Liu G."/>
        </authorList>
    </citation>
    <scope>NUCLEOTIDE SEQUENCE [LARGE SCALE GENOMIC DNA]</scope>
    <source>
        <strain evidence="5 6">FJAT-53684</strain>
    </source>
</reference>
<dbReference type="RefSeq" id="WP_389221942.1">
    <property type="nucleotide sequence ID" value="NZ_JBIACJ010000009.1"/>
</dbReference>
<comment type="caution">
    <text evidence="5">The sequence shown here is derived from an EMBL/GenBank/DDBJ whole genome shotgun (WGS) entry which is preliminary data.</text>
</comment>
<feature type="transmembrane region" description="Helical" evidence="3">
    <location>
        <begin position="463"/>
        <end position="484"/>
    </location>
</feature>